<feature type="compositionally biased region" description="Polar residues" evidence="1">
    <location>
        <begin position="167"/>
        <end position="184"/>
    </location>
</feature>
<dbReference type="CDD" id="cd14688">
    <property type="entry name" value="bZIP_YAP"/>
    <property type="match status" value="1"/>
</dbReference>
<organism evidence="3 4">
    <name type="scientific">Aspergillus homomorphus (strain CBS 101889)</name>
    <dbReference type="NCBI Taxonomy" id="1450537"/>
    <lineage>
        <taxon>Eukaryota</taxon>
        <taxon>Fungi</taxon>
        <taxon>Dikarya</taxon>
        <taxon>Ascomycota</taxon>
        <taxon>Pezizomycotina</taxon>
        <taxon>Eurotiomycetes</taxon>
        <taxon>Eurotiomycetidae</taxon>
        <taxon>Eurotiales</taxon>
        <taxon>Aspergillaceae</taxon>
        <taxon>Aspergillus</taxon>
        <taxon>Aspergillus subgen. Circumdati</taxon>
    </lineage>
</organism>
<feature type="compositionally biased region" description="Polar residues" evidence="1">
    <location>
        <begin position="1"/>
        <end position="15"/>
    </location>
</feature>
<evidence type="ECO:0000259" key="2">
    <source>
        <dbReference type="PROSITE" id="PS00036"/>
    </source>
</evidence>
<dbReference type="EMBL" id="KZ824272">
    <property type="protein sequence ID" value="RAL15159.1"/>
    <property type="molecule type" value="Genomic_DNA"/>
</dbReference>
<dbReference type="InterPro" id="IPR004827">
    <property type="entry name" value="bZIP"/>
</dbReference>
<protein>
    <recommendedName>
        <fullName evidence="2">BZIP domain-containing protein</fullName>
    </recommendedName>
</protein>
<feature type="region of interest" description="Disordered" evidence="1">
    <location>
        <begin position="167"/>
        <end position="192"/>
    </location>
</feature>
<dbReference type="Proteomes" id="UP000248961">
    <property type="component" value="Unassembled WGS sequence"/>
</dbReference>
<dbReference type="PROSITE" id="PS00036">
    <property type="entry name" value="BZIP_BASIC"/>
    <property type="match status" value="1"/>
</dbReference>
<dbReference type="GO" id="GO:0003700">
    <property type="term" value="F:DNA-binding transcription factor activity"/>
    <property type="evidence" value="ECO:0007669"/>
    <property type="project" value="InterPro"/>
</dbReference>
<dbReference type="InterPro" id="IPR021833">
    <property type="entry name" value="DUF3425"/>
</dbReference>
<feature type="domain" description="BZIP" evidence="2">
    <location>
        <begin position="29"/>
        <end position="44"/>
    </location>
</feature>
<proteinExistence type="predicted"/>
<dbReference type="PANTHER" id="PTHR38116:SF5">
    <property type="entry name" value="BZIP DOMAIN-CONTAINING PROTEIN"/>
    <property type="match status" value="1"/>
</dbReference>
<reference evidence="3 4" key="1">
    <citation type="submission" date="2018-02" db="EMBL/GenBank/DDBJ databases">
        <title>The genomes of Aspergillus section Nigri reveals drivers in fungal speciation.</title>
        <authorList>
            <consortium name="DOE Joint Genome Institute"/>
            <person name="Vesth T.C."/>
            <person name="Nybo J."/>
            <person name="Theobald S."/>
            <person name="Brandl J."/>
            <person name="Frisvad J.C."/>
            <person name="Nielsen K.F."/>
            <person name="Lyhne E.K."/>
            <person name="Kogle M.E."/>
            <person name="Kuo A."/>
            <person name="Riley R."/>
            <person name="Clum A."/>
            <person name="Nolan M."/>
            <person name="Lipzen A."/>
            <person name="Salamov A."/>
            <person name="Henrissat B."/>
            <person name="Wiebenga A."/>
            <person name="De vries R.P."/>
            <person name="Grigoriev I.V."/>
            <person name="Mortensen U.H."/>
            <person name="Andersen M.R."/>
            <person name="Baker S.E."/>
        </authorList>
    </citation>
    <scope>NUCLEOTIDE SEQUENCE [LARGE SCALE GENOMIC DNA]</scope>
    <source>
        <strain evidence="3 4">CBS 101889</strain>
    </source>
</reference>
<sequence>MPMQTRGSTVESDNAGSAKRKPVRRDPEKRRQQNIQAQRKYREKLRKRLENLEVLAESASEAALAHGSAISLPHILTDDVPNAEAARNPVSFPSVVGPEDPIPPLDGFSAPPSFWEHATWPAEFDDSSTSLAILDSAIYAPSPAGLPASNIWGSPIDLISSVSSLRDFTPSAPQSNDSPSTSHGEPSFLIPDNEKGASQCTMSVKCGCPSPHIRIQTQGSHPFRTGEIRVLSLDLPAQVADPYTNHIRIDTLCTVTALYTLGLHIGVTESMLCADASFSPFYRPTAGSVDGLTKANMVGAVQRIFKTLKPDLRPTREQITIEHHPYVDILPFPTLRKNLLTQQEEFDEDEFFDDVVSGLVCWGGAGMGKRDRQDSIGCLPTGTPWDVRSWEARGWFLKKYWALLGGEDGELVRQSEWWCSIRGEDMEVHG</sequence>
<dbReference type="Pfam" id="PF11905">
    <property type="entry name" value="DUF3425"/>
    <property type="match status" value="1"/>
</dbReference>
<dbReference type="PANTHER" id="PTHR38116">
    <property type="entry name" value="CHROMOSOME 7, WHOLE GENOME SHOTGUN SEQUENCE"/>
    <property type="match status" value="1"/>
</dbReference>
<dbReference type="GeneID" id="37199097"/>
<accession>A0A395I5Y2</accession>
<keyword evidence="4" id="KW-1185">Reference proteome</keyword>
<gene>
    <name evidence="3" type="ORF">BO97DRAFT_403764</name>
</gene>
<dbReference type="AlphaFoldDB" id="A0A395I5Y2"/>
<dbReference type="RefSeq" id="XP_025554313.1">
    <property type="nucleotide sequence ID" value="XM_025694808.1"/>
</dbReference>
<dbReference type="OrthoDB" id="5973539at2759"/>
<evidence type="ECO:0000256" key="1">
    <source>
        <dbReference type="SAM" id="MobiDB-lite"/>
    </source>
</evidence>
<evidence type="ECO:0000313" key="4">
    <source>
        <dbReference type="Proteomes" id="UP000248961"/>
    </source>
</evidence>
<name>A0A395I5Y2_ASPHC</name>
<dbReference type="VEuPathDB" id="FungiDB:BO97DRAFT_403764"/>
<feature type="region of interest" description="Disordered" evidence="1">
    <location>
        <begin position="1"/>
        <end position="42"/>
    </location>
</feature>
<evidence type="ECO:0000313" key="3">
    <source>
        <dbReference type="EMBL" id="RAL15159.1"/>
    </source>
</evidence>